<dbReference type="GO" id="GO:0009279">
    <property type="term" value="C:cell outer membrane"/>
    <property type="evidence" value="ECO:0007669"/>
    <property type="project" value="UniProtKB-SubCell"/>
</dbReference>
<dbReference type="SUPFAM" id="SSF56935">
    <property type="entry name" value="Porins"/>
    <property type="match status" value="1"/>
</dbReference>
<proteinExistence type="predicted"/>
<dbReference type="GO" id="GO:0044718">
    <property type="term" value="P:siderophore transmembrane transport"/>
    <property type="evidence" value="ECO:0007669"/>
    <property type="project" value="TreeGrafter"/>
</dbReference>
<keyword evidence="6" id="KW-0998">Cell outer membrane</keyword>
<dbReference type="EMBL" id="UOFZ01000067">
    <property type="protein sequence ID" value="VAX12857.1"/>
    <property type="molecule type" value="Genomic_DNA"/>
</dbReference>
<dbReference type="InterPro" id="IPR037066">
    <property type="entry name" value="Plug_dom_sf"/>
</dbReference>
<dbReference type="Pfam" id="PF07715">
    <property type="entry name" value="Plug"/>
    <property type="match status" value="1"/>
</dbReference>
<dbReference type="GO" id="GO:0015344">
    <property type="term" value="F:siderophore uptake transmembrane transporter activity"/>
    <property type="evidence" value="ECO:0007669"/>
    <property type="project" value="TreeGrafter"/>
</dbReference>
<evidence type="ECO:0000256" key="6">
    <source>
        <dbReference type="ARBA" id="ARBA00023237"/>
    </source>
</evidence>
<protein>
    <submittedName>
        <fullName evidence="9">TonB-dependent receptor Outer membrane receptor for ferrienterochelin and colicins</fullName>
    </submittedName>
</protein>
<organism evidence="9">
    <name type="scientific">hydrothermal vent metagenome</name>
    <dbReference type="NCBI Taxonomy" id="652676"/>
    <lineage>
        <taxon>unclassified sequences</taxon>
        <taxon>metagenomes</taxon>
        <taxon>ecological metagenomes</taxon>
    </lineage>
</organism>
<evidence type="ECO:0000256" key="4">
    <source>
        <dbReference type="ARBA" id="ARBA00023077"/>
    </source>
</evidence>
<dbReference type="CDD" id="cd01347">
    <property type="entry name" value="ligand_gated_channel"/>
    <property type="match status" value="1"/>
</dbReference>
<keyword evidence="9" id="KW-0675">Receptor</keyword>
<dbReference type="Gene3D" id="2.40.170.20">
    <property type="entry name" value="TonB-dependent receptor, beta-barrel domain"/>
    <property type="match status" value="1"/>
</dbReference>
<dbReference type="InterPro" id="IPR039426">
    <property type="entry name" value="TonB-dep_rcpt-like"/>
</dbReference>
<dbReference type="InterPro" id="IPR012910">
    <property type="entry name" value="Plug_dom"/>
</dbReference>
<comment type="subcellular location">
    <subcellularLocation>
        <location evidence="1">Cell outer membrane</location>
        <topology evidence="1">Multi-pass membrane protein</topology>
    </subcellularLocation>
</comment>
<dbReference type="Gene3D" id="2.170.130.10">
    <property type="entry name" value="TonB-dependent receptor, plug domain"/>
    <property type="match status" value="1"/>
</dbReference>
<keyword evidence="5" id="KW-0472">Membrane</keyword>
<keyword evidence="2" id="KW-0813">Transport</keyword>
<evidence type="ECO:0000256" key="5">
    <source>
        <dbReference type="ARBA" id="ARBA00023136"/>
    </source>
</evidence>
<keyword evidence="4" id="KW-0798">TonB box</keyword>
<evidence type="ECO:0000256" key="1">
    <source>
        <dbReference type="ARBA" id="ARBA00004571"/>
    </source>
</evidence>
<dbReference type="AlphaFoldDB" id="A0A3B1C7N7"/>
<dbReference type="InterPro" id="IPR036942">
    <property type="entry name" value="Beta-barrel_TonB_sf"/>
</dbReference>
<evidence type="ECO:0000256" key="2">
    <source>
        <dbReference type="ARBA" id="ARBA00022448"/>
    </source>
</evidence>
<gene>
    <name evidence="9" type="ORF">MNBD_GAMMA24-1346</name>
</gene>
<evidence type="ECO:0000256" key="3">
    <source>
        <dbReference type="ARBA" id="ARBA00022692"/>
    </source>
</evidence>
<dbReference type="Pfam" id="PF00593">
    <property type="entry name" value="TonB_dep_Rec_b-barrel"/>
    <property type="match status" value="1"/>
</dbReference>
<evidence type="ECO:0000259" key="8">
    <source>
        <dbReference type="Pfam" id="PF07715"/>
    </source>
</evidence>
<keyword evidence="3" id="KW-0812">Transmembrane</keyword>
<reference evidence="9" key="1">
    <citation type="submission" date="2018-06" db="EMBL/GenBank/DDBJ databases">
        <authorList>
            <person name="Zhirakovskaya E."/>
        </authorList>
    </citation>
    <scope>NUCLEOTIDE SEQUENCE</scope>
</reference>
<name>A0A3B1C7N7_9ZZZZ</name>
<sequence>MRSPMFVLSATVFLATSTGVTAGEETLLGEITVTGTRERALKAETPATVDVIDGDEIEQVRPAHPSEIINRIPGVYVNVTGGEGHMTAIRQPITTSPVYLYLEDGIPTRSTGFFNHNALYEVNIPQAGGIEVNKGPGTALYGSDAIGGVINVLTRPAPMQAETEVNVEAGGHGWARLLLSAGNTWGEDGLRADLNISHTDGWRVATNYDRQSGTLRWDKVLTSGASLKTLLAVSNIDQQTAGSSRLLSDDYYNNPTLNYTPVSYREVQALRLSSAYEKESANTLLSITPYYRHNSMGYMPNWSFTYDPSIKDTVSNSFGLLTKYRKDFAPLNTRLIVGVDLDYTPGNRLEHNIDAFKTGRVYTSYTLGEKIYDYDVTFLAVSPYVHIETTPVKNLRLQAGLRYDHMSYDYSDNMAAAPTSYSVNFNGSVRTRTYNRPDDATVNFSRLSPKLGATYMFNQSLNGFLSYRSAFRAPSESQLFRPGSNSQSLNLEAIKVDSYELGLRGQLGKATDYEISVYYMRKKNDIVTYKDPADSTNRYTVNAGETLHKGVEIGLNSSLSKYLKLGVSYSHARHTYEKWVQSGNDFSGNEMKSAPRDIMNTRLNWKAPMLNGGRIEMEWVHLGSYWMDDNNTYKYNGHDLLNLRGNYNVDKNLEIYARLMNLGDKRYATSASYSAAGAWSAEKFEYAPGLPRTLYAGVNYRFN</sequence>
<evidence type="ECO:0000259" key="7">
    <source>
        <dbReference type="Pfam" id="PF00593"/>
    </source>
</evidence>
<feature type="domain" description="TonB-dependent receptor-like beta-barrel" evidence="7">
    <location>
        <begin position="231"/>
        <end position="662"/>
    </location>
</feature>
<dbReference type="InterPro" id="IPR000531">
    <property type="entry name" value="Beta-barrel_TonB"/>
</dbReference>
<dbReference type="PROSITE" id="PS52016">
    <property type="entry name" value="TONB_DEPENDENT_REC_3"/>
    <property type="match status" value="1"/>
</dbReference>
<dbReference type="PANTHER" id="PTHR30069:SF28">
    <property type="entry name" value="TONB-DEPENDENT RECEPTOR YNCD-RELATED"/>
    <property type="match status" value="1"/>
</dbReference>
<evidence type="ECO:0000313" key="9">
    <source>
        <dbReference type="EMBL" id="VAX12857.1"/>
    </source>
</evidence>
<feature type="domain" description="TonB-dependent receptor plug" evidence="8">
    <location>
        <begin position="42"/>
        <end position="149"/>
    </location>
</feature>
<dbReference type="PANTHER" id="PTHR30069">
    <property type="entry name" value="TONB-DEPENDENT OUTER MEMBRANE RECEPTOR"/>
    <property type="match status" value="1"/>
</dbReference>
<accession>A0A3B1C7N7</accession>